<dbReference type="OrthoDB" id="445677at2759"/>
<reference evidence="4 5" key="1">
    <citation type="submission" date="2010-05" db="EMBL/GenBank/DDBJ databases">
        <title>The Genome Sequence of Thecamonas trahens ATCC 50062.</title>
        <authorList>
            <consortium name="The Broad Institute Genome Sequencing Platform"/>
            <person name="Russ C."/>
            <person name="Cuomo C."/>
            <person name="Shea T."/>
            <person name="Young S.K."/>
            <person name="Zeng Q."/>
            <person name="Koehrsen M."/>
            <person name="Haas B."/>
            <person name="Borodovsky M."/>
            <person name="Guigo R."/>
            <person name="Alvarado L."/>
            <person name="Berlin A."/>
            <person name="Bochicchio J."/>
            <person name="Borenstein D."/>
            <person name="Chapman S."/>
            <person name="Chen Z."/>
            <person name="Freedman E."/>
            <person name="Gellesch M."/>
            <person name="Goldberg J."/>
            <person name="Griggs A."/>
            <person name="Gujja S."/>
            <person name="Heilman E."/>
            <person name="Heiman D."/>
            <person name="Hepburn T."/>
            <person name="Howarth C."/>
            <person name="Jen D."/>
            <person name="Larson L."/>
            <person name="Mehta T."/>
            <person name="Park D."/>
            <person name="Pearson M."/>
            <person name="Roberts A."/>
            <person name="Saif S."/>
            <person name="Shenoy N."/>
            <person name="Sisk P."/>
            <person name="Stolte C."/>
            <person name="Sykes S."/>
            <person name="Thomson T."/>
            <person name="Walk T."/>
            <person name="White J."/>
            <person name="Yandava C."/>
            <person name="Burger G."/>
            <person name="Gray M.W."/>
            <person name="Holland P.W.H."/>
            <person name="King N."/>
            <person name="Lang F.B.F."/>
            <person name="Roger A.J."/>
            <person name="Ruiz-Trillo I."/>
            <person name="Lander E."/>
            <person name="Nusbaum C."/>
        </authorList>
    </citation>
    <scope>NUCLEOTIDE SEQUENCE [LARGE SCALE GENOMIC DNA]</scope>
    <source>
        <strain evidence="4 5">ATCC 50062</strain>
    </source>
</reference>
<feature type="domain" description="BCNT-C" evidence="3">
    <location>
        <begin position="213"/>
        <end position="291"/>
    </location>
</feature>
<evidence type="ECO:0000259" key="3">
    <source>
        <dbReference type="PROSITE" id="PS51279"/>
    </source>
</evidence>
<protein>
    <recommendedName>
        <fullName evidence="3">BCNT-C domain-containing protein</fullName>
    </recommendedName>
</protein>
<dbReference type="PROSITE" id="PS51279">
    <property type="entry name" value="BCNT_C"/>
    <property type="match status" value="1"/>
</dbReference>
<evidence type="ECO:0000256" key="2">
    <source>
        <dbReference type="SAM" id="MobiDB-lite"/>
    </source>
</evidence>
<dbReference type="RefSeq" id="XP_013758806.1">
    <property type="nucleotide sequence ID" value="XM_013903352.1"/>
</dbReference>
<keyword evidence="5" id="KW-1185">Reference proteome</keyword>
<feature type="compositionally biased region" description="Low complexity" evidence="2">
    <location>
        <begin position="127"/>
        <end position="149"/>
    </location>
</feature>
<dbReference type="Proteomes" id="UP000054408">
    <property type="component" value="Unassembled WGS sequence"/>
</dbReference>
<feature type="compositionally biased region" description="Basic and acidic residues" evidence="2">
    <location>
        <begin position="1"/>
        <end position="14"/>
    </location>
</feature>
<feature type="region of interest" description="Disordered" evidence="2">
    <location>
        <begin position="1"/>
        <end position="26"/>
    </location>
</feature>
<name>A0A0L0D780_THETB</name>
<sequence>MAEVGRVDDGYRSSDDEDYMPSAGSDDEVEVVVEAGTAAAVTAGAGPGANGLRKKKQKRKRKRNVDALDEDEKLLKRRGVGMSEETRKLAEAMRAEEEAARLANEVKASSARKATVDDLWAELNGGSKSKAAAPRKTSSAAAAARAPAAAAPPPSRAATKARPSLQEIMAGKTSRTTSRKPGVVALTEEFDFAGTTVAVTKEVAANSTEARRAQKSNRVDALLSKLKGKKKMTVGLKTALDWNSFKESNNLAAELEAKRKDAYLERQDFLQRTDERLFEKEKAQRQTERLKLEAELAALKRR</sequence>
<dbReference type="eggNOG" id="KOG4776">
    <property type="taxonomic scope" value="Eukaryota"/>
</dbReference>
<feature type="coiled-coil region" evidence="1">
    <location>
        <begin position="252"/>
        <end position="302"/>
    </location>
</feature>
<dbReference type="GeneID" id="25564009"/>
<feature type="coiled-coil region" evidence="1">
    <location>
        <begin position="85"/>
        <end position="112"/>
    </location>
</feature>
<feature type="region of interest" description="Disordered" evidence="2">
    <location>
        <begin position="42"/>
        <end position="71"/>
    </location>
</feature>
<evidence type="ECO:0000256" key="1">
    <source>
        <dbReference type="SAM" id="Coils"/>
    </source>
</evidence>
<dbReference type="PANTHER" id="PTHR48407">
    <property type="entry name" value="CRANIOFACIAL DEVELOPMENT PROTEIN 1"/>
    <property type="match status" value="1"/>
</dbReference>
<dbReference type="Pfam" id="PF07572">
    <property type="entry name" value="BCNT"/>
    <property type="match status" value="1"/>
</dbReference>
<keyword evidence="1" id="KW-0175">Coiled coil</keyword>
<evidence type="ECO:0000313" key="5">
    <source>
        <dbReference type="Proteomes" id="UP000054408"/>
    </source>
</evidence>
<evidence type="ECO:0000313" key="4">
    <source>
        <dbReference type="EMBL" id="KNC48237.1"/>
    </source>
</evidence>
<gene>
    <name evidence="4" type="ORF">AMSG_04468</name>
</gene>
<dbReference type="InterPro" id="IPR027124">
    <property type="entry name" value="Swc5/CFDP1/2"/>
</dbReference>
<feature type="compositionally biased region" description="Acidic residues" evidence="2">
    <location>
        <begin position="15"/>
        <end position="26"/>
    </location>
</feature>
<feature type="region of interest" description="Disordered" evidence="2">
    <location>
        <begin position="123"/>
        <end position="181"/>
    </location>
</feature>
<organism evidence="4 5">
    <name type="scientific">Thecamonas trahens ATCC 50062</name>
    <dbReference type="NCBI Taxonomy" id="461836"/>
    <lineage>
        <taxon>Eukaryota</taxon>
        <taxon>Apusozoa</taxon>
        <taxon>Apusomonadida</taxon>
        <taxon>Apusomonadidae</taxon>
        <taxon>Thecamonas</taxon>
    </lineage>
</organism>
<accession>A0A0L0D780</accession>
<dbReference type="AlphaFoldDB" id="A0A0L0D780"/>
<dbReference type="InterPro" id="IPR011421">
    <property type="entry name" value="BCNT-C"/>
</dbReference>
<dbReference type="STRING" id="461836.A0A0L0D780"/>
<proteinExistence type="predicted"/>
<feature type="compositionally biased region" description="Basic residues" evidence="2">
    <location>
        <begin position="52"/>
        <end position="63"/>
    </location>
</feature>
<dbReference type="EMBL" id="GL349450">
    <property type="protein sequence ID" value="KNC48237.1"/>
    <property type="molecule type" value="Genomic_DNA"/>
</dbReference>
<dbReference type="OMA" id="ECEREEP"/>
<dbReference type="PANTHER" id="PTHR48407:SF1">
    <property type="entry name" value="CRANIOFACIAL DEVELOPMENT PROTEIN 1"/>
    <property type="match status" value="1"/>
</dbReference>